<protein>
    <submittedName>
        <fullName evidence="1">Uncharacterized protein</fullName>
    </submittedName>
</protein>
<evidence type="ECO:0000313" key="2">
    <source>
        <dbReference type="Proteomes" id="UP001057402"/>
    </source>
</evidence>
<name>A0ACB9MCD4_9MYRT</name>
<dbReference type="EMBL" id="CM042889">
    <property type="protein sequence ID" value="KAI4321882.1"/>
    <property type="molecule type" value="Genomic_DNA"/>
</dbReference>
<keyword evidence="2" id="KW-1185">Reference proteome</keyword>
<organism evidence="1 2">
    <name type="scientific">Melastoma candidum</name>
    <dbReference type="NCBI Taxonomy" id="119954"/>
    <lineage>
        <taxon>Eukaryota</taxon>
        <taxon>Viridiplantae</taxon>
        <taxon>Streptophyta</taxon>
        <taxon>Embryophyta</taxon>
        <taxon>Tracheophyta</taxon>
        <taxon>Spermatophyta</taxon>
        <taxon>Magnoliopsida</taxon>
        <taxon>eudicotyledons</taxon>
        <taxon>Gunneridae</taxon>
        <taxon>Pentapetalae</taxon>
        <taxon>rosids</taxon>
        <taxon>malvids</taxon>
        <taxon>Myrtales</taxon>
        <taxon>Melastomataceae</taxon>
        <taxon>Melastomatoideae</taxon>
        <taxon>Melastomateae</taxon>
        <taxon>Melastoma</taxon>
    </lineage>
</organism>
<dbReference type="Proteomes" id="UP001057402">
    <property type="component" value="Chromosome 10"/>
</dbReference>
<sequence>MDSRTVLDYALFQLTPTRTRCDLVVCAGGVTEKLASGLLDPFLSHLRYAKDQISKGGYSITLRSNAAWFTKGTLERFVRFISTPEVLERFTTLEKEIVQIEKQIQSNELQNNDLPEGNMLVSEAESGLTSLSRDAPDGSDDAEAVPEENSKVRLRRILETRKAVLCKEQGMAFARALVAGFEMDYIDNLICFADAFGAHRMREACVNFMNLCKEKEEDRHWKDEIAAMQALSRPDFPFLGASGIMLASDDVPGYTTGIQDGGSMSGKSNNSGDASVADPNTGLSDGRLPQVAYQDGRPQMPMPWPNHLHPYMKNLQGPFFPPMQPYPGYMMPNMQIPPSYFPGNGKNWPSTADDYGVLSGRESDVPLGKRSVKNKKKHSRRKASEDVETDESTDVSGSESGSESDGNERSRQTQSSKKHGKKSSRKVVIRNINYITSEREGRNDNSDDNSFSEVDGESIKHQVEKAVGSVHGHHKKKRESRNQFGEDGLKNAYGNDESTTRGFGQAKVDERNENWNAFQNLLMESRESDSTTHHGALQEEHFSSQTMRGKPNKSAFINDPLLMAGEDGGSEFPRARNKFDDGQFVHRSFVKKSNGIYEDVLVARNPEESSGGFDNDPASDYSSLTATMKMQKEKDWLSENQRTGTVYQQGSMDPRMVEPDYNLSFAEERKKKEIIADDSFMLEGRLVAYDHSLYPSVMDIEIVPNAVVAENPQLEQSQSNLFEPDDLYMMLDRNATDNAMASWTPELDYADDSVAAKVGKRVGDEGLESSENNPPSNVTADESQAASNKKTNKGARSKVVNGAPGKGKPDINARNRKPVPGSRNPAPKLKAQTEEERRRRMEELLVQRHKRIAERSSHRDLTAQVSSKDSAVDKEKLKPALRSSTVERLATTRVTVKSAQPTKAVAKVKEPSPKAIRQRTTVTESRKLTSKMAEPPKRKNNLKNSDGPVLSEPVRQGKKENAETVKVPPLEASTEEQPPQPVQAKVDFKDIPELPTNPIRTSEEKSSLKDETTKVQSYINLPTPKEDSTETIPRMHDRVSSMDVSLKHDDHKDSNAPDELTVHPIPSPGSDCPPSLHVEEVPSDIDEVPPPHAPEPQIHTPPPPRTGEITLETAVHSRKKWNSEDIQPKPAKGLRKLLLFGRKKISYA</sequence>
<proteinExistence type="predicted"/>
<comment type="caution">
    <text evidence="1">The sequence shown here is derived from an EMBL/GenBank/DDBJ whole genome shotgun (WGS) entry which is preliminary data.</text>
</comment>
<gene>
    <name evidence="1" type="ORF">MLD38_035211</name>
</gene>
<evidence type="ECO:0000313" key="1">
    <source>
        <dbReference type="EMBL" id="KAI4321882.1"/>
    </source>
</evidence>
<reference evidence="2" key="1">
    <citation type="journal article" date="2023" name="Front. Plant Sci.">
        <title>Chromosomal-level genome assembly of Melastoma candidum provides insights into trichome evolution.</title>
        <authorList>
            <person name="Zhong Y."/>
            <person name="Wu W."/>
            <person name="Sun C."/>
            <person name="Zou P."/>
            <person name="Liu Y."/>
            <person name="Dai S."/>
            <person name="Zhou R."/>
        </authorList>
    </citation>
    <scope>NUCLEOTIDE SEQUENCE [LARGE SCALE GENOMIC DNA]</scope>
</reference>
<accession>A0ACB9MCD4</accession>